<evidence type="ECO:0000259" key="2">
    <source>
        <dbReference type="Pfam" id="PF25839"/>
    </source>
</evidence>
<gene>
    <name evidence="3" type="ORF">B9H00_09325</name>
</gene>
<evidence type="ECO:0000313" key="3">
    <source>
        <dbReference type="EMBL" id="ART63230.1"/>
    </source>
</evidence>
<dbReference type="KEGG" id="kma:B9H00_09325"/>
<dbReference type="AlphaFoldDB" id="A0A240UQD0"/>
<accession>A0A240UQD0</accession>
<reference evidence="3 4" key="1">
    <citation type="submission" date="2017-05" db="EMBL/GenBank/DDBJ databases">
        <authorList>
            <person name="Song R."/>
            <person name="Chenine A.L."/>
            <person name="Ruprecht R.M."/>
        </authorList>
    </citation>
    <scope>NUCLEOTIDE SEQUENCE [LARGE SCALE GENOMIC DNA]</scope>
    <source>
        <strain evidence="3">SW32</strain>
    </source>
</reference>
<evidence type="ECO:0000259" key="1">
    <source>
        <dbReference type="Pfam" id="PF25838"/>
    </source>
</evidence>
<organism evidence="3 4">
    <name type="scientific">Kushneria marisflavi</name>
    <dbReference type="NCBI Taxonomy" id="157779"/>
    <lineage>
        <taxon>Bacteria</taxon>
        <taxon>Pseudomonadati</taxon>
        <taxon>Pseudomonadota</taxon>
        <taxon>Gammaproteobacteria</taxon>
        <taxon>Oceanospirillales</taxon>
        <taxon>Halomonadaceae</taxon>
        <taxon>Kushneria</taxon>
    </lineage>
</organism>
<feature type="domain" description="D-apionate lactonase TIM barrel" evidence="1">
    <location>
        <begin position="24"/>
        <end position="303"/>
    </location>
</feature>
<sequence>MAMTSPDVYPCTPVLLVDHRLPAIGCGLWLDRVLDVSRLERYLSALQPHHLDIVLDVAVAESHTRLEVVMAQCAVCDVAPWLYVICDNEQFEDDLARLARWCDDSDFSPAGMLVTPRAYLKSYQPDGDWPDGASPARVLAFARQLWPETPLGGGFPIYFTELNRCRPDPERIDFITHALSPIVHAADDGSVMETLESLPHLFKSARALAPEVPYRVTTTAIGAWTNPYGERLTANEGMARVTLSDNDPRQRGLFGAAWSTGVVARAAQGAVDALTLSSLGPPFDVAGDTPYPIFHVLRGLIRGGGRPLLVWPQAPDHVAAIGWQAPDGARDELWLANLSIEPVTLALHGVRVRGAALLDAHTPLEDVQWMDRLQPVSSPITLPAFGTVRLLLE</sequence>
<dbReference type="InterPro" id="IPR058787">
    <property type="entry name" value="ApnL_M"/>
</dbReference>
<keyword evidence="4" id="KW-1185">Reference proteome</keyword>
<proteinExistence type="predicted"/>
<name>A0A240UQD0_9GAMM</name>
<feature type="domain" description="D-apionate lactonase C-terminal" evidence="2">
    <location>
        <begin position="315"/>
        <end position="390"/>
    </location>
</feature>
<evidence type="ECO:0000313" key="4">
    <source>
        <dbReference type="Proteomes" id="UP000194457"/>
    </source>
</evidence>
<protein>
    <submittedName>
        <fullName evidence="3">Uncharacterized protein</fullName>
    </submittedName>
</protein>
<dbReference type="Proteomes" id="UP000194457">
    <property type="component" value="Chromosome"/>
</dbReference>
<dbReference type="InterPro" id="IPR058789">
    <property type="entry name" value="ApnL_C"/>
</dbReference>
<dbReference type="Pfam" id="PF25838">
    <property type="entry name" value="Apionate_lact_M"/>
    <property type="match status" value="1"/>
</dbReference>
<dbReference type="EMBL" id="CP021358">
    <property type="protein sequence ID" value="ART63230.1"/>
    <property type="molecule type" value="Genomic_DNA"/>
</dbReference>
<dbReference type="Pfam" id="PF25839">
    <property type="entry name" value="Apionate_lact_C"/>
    <property type="match status" value="1"/>
</dbReference>